<name>A0AAW1YEB2_RUBAR</name>
<dbReference type="SUPFAM" id="SSF49503">
    <property type="entry name" value="Cupredoxins"/>
    <property type="match status" value="1"/>
</dbReference>
<feature type="chain" id="PRO_5043519971" description="Phytocyanin domain-containing protein" evidence="4">
    <location>
        <begin position="20"/>
        <end position="165"/>
    </location>
</feature>
<evidence type="ECO:0000256" key="1">
    <source>
        <dbReference type="ARBA" id="ARBA00023157"/>
    </source>
</evidence>
<keyword evidence="2" id="KW-0325">Glycoprotein</keyword>
<organism evidence="6 7">
    <name type="scientific">Rubus argutus</name>
    <name type="common">Southern blackberry</name>
    <dbReference type="NCBI Taxonomy" id="59490"/>
    <lineage>
        <taxon>Eukaryota</taxon>
        <taxon>Viridiplantae</taxon>
        <taxon>Streptophyta</taxon>
        <taxon>Embryophyta</taxon>
        <taxon>Tracheophyta</taxon>
        <taxon>Spermatophyta</taxon>
        <taxon>Magnoliopsida</taxon>
        <taxon>eudicotyledons</taxon>
        <taxon>Gunneridae</taxon>
        <taxon>Pentapetalae</taxon>
        <taxon>rosids</taxon>
        <taxon>fabids</taxon>
        <taxon>Rosales</taxon>
        <taxon>Rosaceae</taxon>
        <taxon>Rosoideae</taxon>
        <taxon>Rosoideae incertae sedis</taxon>
        <taxon>Rubus</taxon>
    </lineage>
</organism>
<keyword evidence="1" id="KW-1015">Disulfide bond</keyword>
<dbReference type="InterPro" id="IPR039391">
    <property type="entry name" value="Phytocyanin-like"/>
</dbReference>
<accession>A0AAW1YEB2</accession>
<evidence type="ECO:0000256" key="3">
    <source>
        <dbReference type="SAM" id="MobiDB-lite"/>
    </source>
</evidence>
<evidence type="ECO:0000256" key="2">
    <source>
        <dbReference type="ARBA" id="ARBA00023180"/>
    </source>
</evidence>
<feature type="domain" description="Phytocyanin" evidence="5">
    <location>
        <begin position="20"/>
        <end position="121"/>
    </location>
</feature>
<protein>
    <recommendedName>
        <fullName evidence="5">Phytocyanin domain-containing protein</fullName>
    </recommendedName>
</protein>
<dbReference type="GO" id="GO:0009055">
    <property type="term" value="F:electron transfer activity"/>
    <property type="evidence" value="ECO:0007669"/>
    <property type="project" value="InterPro"/>
</dbReference>
<dbReference type="Gene3D" id="2.60.40.420">
    <property type="entry name" value="Cupredoxins - blue copper proteins"/>
    <property type="match status" value="1"/>
</dbReference>
<dbReference type="PANTHER" id="PTHR33021">
    <property type="entry name" value="BLUE COPPER PROTEIN"/>
    <property type="match status" value="1"/>
</dbReference>
<dbReference type="PROSITE" id="PS51485">
    <property type="entry name" value="PHYTOCYANIN"/>
    <property type="match status" value="1"/>
</dbReference>
<dbReference type="InterPro" id="IPR003245">
    <property type="entry name" value="Phytocyanin_dom"/>
</dbReference>
<evidence type="ECO:0000256" key="4">
    <source>
        <dbReference type="SAM" id="SignalP"/>
    </source>
</evidence>
<feature type="region of interest" description="Disordered" evidence="3">
    <location>
        <begin position="127"/>
        <end position="150"/>
    </location>
</feature>
<evidence type="ECO:0000313" key="7">
    <source>
        <dbReference type="Proteomes" id="UP001457282"/>
    </source>
</evidence>
<comment type="caution">
    <text evidence="6">The sequence shown here is derived from an EMBL/GenBank/DDBJ whole genome shotgun (WGS) entry which is preliminary data.</text>
</comment>
<dbReference type="EMBL" id="JBEDUW010000001">
    <property type="protein sequence ID" value="KAK9947544.1"/>
    <property type="molecule type" value="Genomic_DNA"/>
</dbReference>
<keyword evidence="7" id="KW-1185">Reference proteome</keyword>
<dbReference type="FunFam" id="2.60.40.420:FF:000034">
    <property type="entry name" value="Cupredoxin superfamily protein"/>
    <property type="match status" value="1"/>
</dbReference>
<gene>
    <name evidence="6" type="ORF">M0R45_003163</name>
</gene>
<proteinExistence type="predicted"/>
<evidence type="ECO:0000259" key="5">
    <source>
        <dbReference type="PROSITE" id="PS51485"/>
    </source>
</evidence>
<keyword evidence="4" id="KW-0732">Signal</keyword>
<feature type="signal peptide" evidence="4">
    <location>
        <begin position="1"/>
        <end position="19"/>
    </location>
</feature>
<sequence>MNMKYVIVLVITITAITEGAEYTVGDDMGWMIPPSPDYYASWAAKYYFVENDTLVFNFEEGVHDITVLTKEDFNTCNTTNPLFQTPDPGTVTDLSSDTIYFTCSFAGHCAKGQKVAVYFASAPLPPSPGPSPSESAAADQSPASRPFKFVSEKMGTNRKVSVTMA</sequence>
<dbReference type="AlphaFoldDB" id="A0AAW1YEB2"/>
<dbReference type="Pfam" id="PF02298">
    <property type="entry name" value="Cu_bind_like"/>
    <property type="match status" value="1"/>
</dbReference>
<reference evidence="6 7" key="1">
    <citation type="journal article" date="2023" name="G3 (Bethesda)">
        <title>A chromosome-length genome assembly and annotation of blackberry (Rubus argutus, cv. 'Hillquist').</title>
        <authorList>
            <person name="Bruna T."/>
            <person name="Aryal R."/>
            <person name="Dudchenko O."/>
            <person name="Sargent D.J."/>
            <person name="Mead D."/>
            <person name="Buti M."/>
            <person name="Cavallini A."/>
            <person name="Hytonen T."/>
            <person name="Andres J."/>
            <person name="Pham M."/>
            <person name="Weisz D."/>
            <person name="Mascagni F."/>
            <person name="Usai G."/>
            <person name="Natali L."/>
            <person name="Bassil N."/>
            <person name="Fernandez G.E."/>
            <person name="Lomsadze A."/>
            <person name="Armour M."/>
            <person name="Olukolu B."/>
            <person name="Poorten T."/>
            <person name="Britton C."/>
            <person name="Davik J."/>
            <person name="Ashrafi H."/>
            <person name="Aiden E.L."/>
            <person name="Borodovsky M."/>
            <person name="Worthington M."/>
        </authorList>
    </citation>
    <scope>NUCLEOTIDE SEQUENCE [LARGE SCALE GENOMIC DNA]</scope>
    <source>
        <strain evidence="6">PI 553951</strain>
    </source>
</reference>
<dbReference type="PANTHER" id="PTHR33021:SF325">
    <property type="entry name" value="PHYTOCYANIN DOMAIN-CONTAINING PROTEIN"/>
    <property type="match status" value="1"/>
</dbReference>
<dbReference type="InterPro" id="IPR008972">
    <property type="entry name" value="Cupredoxin"/>
</dbReference>
<evidence type="ECO:0000313" key="6">
    <source>
        <dbReference type="EMBL" id="KAK9947544.1"/>
    </source>
</evidence>
<dbReference type="GO" id="GO:0005886">
    <property type="term" value="C:plasma membrane"/>
    <property type="evidence" value="ECO:0007669"/>
    <property type="project" value="TreeGrafter"/>
</dbReference>
<dbReference type="Proteomes" id="UP001457282">
    <property type="component" value="Unassembled WGS sequence"/>
</dbReference>